<evidence type="ECO:0000313" key="3">
    <source>
        <dbReference type="EnsemblMetazoa" id="ISCW008845-PA"/>
    </source>
</evidence>
<dbReference type="VEuPathDB" id="VectorBase:ISCW008845"/>
<dbReference type="AlphaFoldDB" id="B7Q2Y2"/>
<dbReference type="EMBL" id="ABJB010127674">
    <property type="status" value="NOT_ANNOTATED_CDS"/>
    <property type="molecule type" value="Genomic_DNA"/>
</dbReference>
<reference evidence="2 4" key="1">
    <citation type="submission" date="2008-03" db="EMBL/GenBank/DDBJ databases">
        <title>Annotation of Ixodes scapularis.</title>
        <authorList>
            <consortium name="Ixodes scapularis Genome Project Consortium"/>
            <person name="Caler E."/>
            <person name="Hannick L.I."/>
            <person name="Bidwell S."/>
            <person name="Joardar V."/>
            <person name="Thiagarajan M."/>
            <person name="Amedeo P."/>
            <person name="Galinsky K.J."/>
            <person name="Schobel S."/>
            <person name="Inman J."/>
            <person name="Hostetler J."/>
            <person name="Miller J."/>
            <person name="Hammond M."/>
            <person name="Megy K."/>
            <person name="Lawson D."/>
            <person name="Kodira C."/>
            <person name="Sutton G."/>
            <person name="Meyer J."/>
            <person name="Hill C.A."/>
            <person name="Birren B."/>
            <person name="Nene V."/>
            <person name="Collins F."/>
            <person name="Alarcon-Chaidez F."/>
            <person name="Wikel S."/>
            <person name="Strausberg R."/>
        </authorList>
    </citation>
    <scope>NUCLEOTIDE SEQUENCE [LARGE SCALE GENOMIC DNA]</scope>
    <source>
        <strain evidence="4">Wikel</strain>
        <strain evidence="2">Wikel colony</strain>
    </source>
</reference>
<evidence type="ECO:0000313" key="2">
    <source>
        <dbReference type="EMBL" id="EEC13204.1"/>
    </source>
</evidence>
<dbReference type="EnsemblMetazoa" id="ISCW008845-RA">
    <property type="protein sequence ID" value="ISCW008845-PA"/>
    <property type="gene ID" value="ISCW008845"/>
</dbReference>
<proteinExistence type="predicted"/>
<gene>
    <name evidence="2" type="ORF">IscW_ISCW008845</name>
</gene>
<feature type="compositionally biased region" description="Basic and acidic residues" evidence="1">
    <location>
        <begin position="58"/>
        <end position="94"/>
    </location>
</feature>
<evidence type="ECO:0000313" key="4">
    <source>
        <dbReference type="Proteomes" id="UP000001555"/>
    </source>
</evidence>
<reference evidence="3" key="2">
    <citation type="submission" date="2020-05" db="UniProtKB">
        <authorList>
            <consortium name="EnsemblMetazoa"/>
        </authorList>
    </citation>
    <scope>IDENTIFICATION</scope>
    <source>
        <strain evidence="3">wikel</strain>
    </source>
</reference>
<feature type="compositionally biased region" description="Basic and acidic residues" evidence="1">
    <location>
        <begin position="137"/>
        <end position="152"/>
    </location>
</feature>
<name>B7Q2Y2_IXOSC</name>
<dbReference type="Proteomes" id="UP000001555">
    <property type="component" value="Unassembled WGS sequence"/>
</dbReference>
<feature type="region of interest" description="Disordered" evidence="1">
    <location>
        <begin position="1"/>
        <end position="159"/>
    </location>
</feature>
<dbReference type="VEuPathDB" id="VectorBase:ISCI008845"/>
<organism>
    <name type="scientific">Ixodes scapularis</name>
    <name type="common">Black-legged tick</name>
    <name type="synonym">Deer tick</name>
    <dbReference type="NCBI Taxonomy" id="6945"/>
    <lineage>
        <taxon>Eukaryota</taxon>
        <taxon>Metazoa</taxon>
        <taxon>Ecdysozoa</taxon>
        <taxon>Arthropoda</taxon>
        <taxon>Chelicerata</taxon>
        <taxon>Arachnida</taxon>
        <taxon>Acari</taxon>
        <taxon>Parasitiformes</taxon>
        <taxon>Ixodida</taxon>
        <taxon>Ixodoidea</taxon>
        <taxon>Ixodidae</taxon>
        <taxon>Ixodinae</taxon>
        <taxon>Ixodes</taxon>
    </lineage>
</organism>
<evidence type="ECO:0000256" key="1">
    <source>
        <dbReference type="SAM" id="MobiDB-lite"/>
    </source>
</evidence>
<sequence length="195" mass="21181">MLCSGDEPVPLRRLHREVRPDHRGLLPQGDRGGPGPLRARDPRHGRHGAVRLHAGPVHQERPGLRGGLLHHEPPHLPGHQEHEGADPARQERRPGARAPGGQQVRPGPPARGDGRRDGGPGPALGLPLHGGLGQKQVQRERDVRRDRPRNERSAAQGKVQLPLLRATLAAFASALFAGPWSAEFFRDQGKFPQGS</sequence>
<accession>B7Q2Y2</accession>
<dbReference type="EMBL" id="DS846739">
    <property type="protein sequence ID" value="EEC13204.1"/>
    <property type="molecule type" value="Genomic_DNA"/>
</dbReference>
<protein>
    <submittedName>
        <fullName evidence="2 3">RecA protein, putative</fullName>
    </submittedName>
</protein>
<feature type="compositionally biased region" description="Basic residues" evidence="1">
    <location>
        <begin position="41"/>
        <end position="50"/>
    </location>
</feature>
<dbReference type="InParanoid" id="B7Q2Y2"/>
<keyword evidence="4" id="KW-1185">Reference proteome</keyword>
<dbReference type="HOGENOM" id="CLU_1397768_0_0_1"/>
<dbReference type="PaxDb" id="6945-B7Q2Y2"/>
<dbReference type="EMBL" id="ABJB010839101">
    <property type="status" value="NOT_ANNOTATED_CDS"/>
    <property type="molecule type" value="Genomic_DNA"/>
</dbReference>